<evidence type="ECO:0000259" key="6">
    <source>
        <dbReference type="Pfam" id="PF16889"/>
    </source>
</evidence>
<comment type="caution">
    <text evidence="7">The sequence shown here is derived from an EMBL/GenBank/DDBJ whole genome shotgun (WGS) entry which is preliminary data.</text>
</comment>
<dbReference type="Pfam" id="PF16889">
    <property type="entry name" value="Hepar_II_III_N"/>
    <property type="match status" value="1"/>
</dbReference>
<dbReference type="Pfam" id="PF07940">
    <property type="entry name" value="Hepar_II_III_C"/>
    <property type="match status" value="1"/>
</dbReference>
<gene>
    <name evidence="7" type="ORF">S01H4_16535</name>
</gene>
<feature type="non-terminal residue" evidence="7">
    <location>
        <position position="1"/>
    </location>
</feature>
<dbReference type="GO" id="GO:0042597">
    <property type="term" value="C:periplasmic space"/>
    <property type="evidence" value="ECO:0007669"/>
    <property type="project" value="UniProtKB-SubCell"/>
</dbReference>
<proteinExistence type="predicted"/>
<feature type="domain" description="Heparin-sulfate lyase N-terminal" evidence="6">
    <location>
        <begin position="1"/>
        <end position="94"/>
    </location>
</feature>
<dbReference type="GO" id="GO:0016829">
    <property type="term" value="F:lyase activity"/>
    <property type="evidence" value="ECO:0007669"/>
    <property type="project" value="UniProtKB-KW"/>
</dbReference>
<evidence type="ECO:0000259" key="5">
    <source>
        <dbReference type="Pfam" id="PF07940"/>
    </source>
</evidence>
<dbReference type="SUPFAM" id="SSF48230">
    <property type="entry name" value="Chondroitin AC/alginate lyase"/>
    <property type="match status" value="1"/>
</dbReference>
<dbReference type="Gene3D" id="1.50.10.100">
    <property type="entry name" value="Chondroitin AC/alginate lyase"/>
    <property type="match status" value="1"/>
</dbReference>
<name>X1A592_9ZZZZ</name>
<dbReference type="EMBL" id="BART01007254">
    <property type="protein sequence ID" value="GAG55361.1"/>
    <property type="molecule type" value="Genomic_DNA"/>
</dbReference>
<sequence length="428" mass="48437">PHLELADRWFKSGLSILESELSKQIYPDGVPSEQAVSYILFVLNLNLNVWRLAELNHLEVPEIWQERLCEACEFIKNIIDINGYVPEFGDSDDGLVIRLDNSSSYNKYRSILVSGAIICDRPDFKLAAGCWDETNHWLFGEEGMYKYKNLPDTGFESFSKSFSFGGYSSMKSNGNALLFDHAPLGYLSTAAHGHADALSLWLTSNGNPILVDAGTYAYQEGGKWRAYFRGTSAHNTVRINKKDQSENHGTFLWGKKAKSKLLKWESNHDFDLAVAEHDGYKKFGIIHRRAVMFIKPDVILVEDSISGNGPYSVEQLWHFPGNCRLEIRKELVRIELNGMKYWLWHGQPAIEIDIRIINGQESPPQGWISERYGSIQPAPVLCYGGELLLPARISIGFYLNQAVSEGEIAGIMNQALDFQREIRTGEFN</sequence>
<accession>X1A592</accession>
<feature type="domain" description="Heparinase II/III-like C-terminal" evidence="5">
    <location>
        <begin position="159"/>
        <end position="373"/>
    </location>
</feature>
<protein>
    <submittedName>
        <fullName evidence="7">Uncharacterized protein</fullName>
    </submittedName>
</protein>
<dbReference type="InterPro" id="IPR008929">
    <property type="entry name" value="Chondroitin_lyas"/>
</dbReference>
<evidence type="ECO:0000256" key="2">
    <source>
        <dbReference type="ARBA" id="ARBA00022729"/>
    </source>
</evidence>
<dbReference type="InterPro" id="IPR012480">
    <property type="entry name" value="Hepar_II_III_C"/>
</dbReference>
<organism evidence="7">
    <name type="scientific">marine sediment metagenome</name>
    <dbReference type="NCBI Taxonomy" id="412755"/>
    <lineage>
        <taxon>unclassified sequences</taxon>
        <taxon>metagenomes</taxon>
        <taxon>ecological metagenomes</taxon>
    </lineage>
</organism>
<dbReference type="PANTHER" id="PTHR39210:SF1">
    <property type="entry name" value="HEPARIN-SULFATE LYASE"/>
    <property type="match status" value="1"/>
</dbReference>
<evidence type="ECO:0000313" key="7">
    <source>
        <dbReference type="EMBL" id="GAG55361.1"/>
    </source>
</evidence>
<dbReference type="PANTHER" id="PTHR39210">
    <property type="entry name" value="HEPARIN-SULFATE LYASE"/>
    <property type="match status" value="1"/>
</dbReference>
<evidence type="ECO:0000256" key="3">
    <source>
        <dbReference type="ARBA" id="ARBA00022764"/>
    </source>
</evidence>
<keyword evidence="4" id="KW-0456">Lyase</keyword>
<dbReference type="InterPro" id="IPR031680">
    <property type="entry name" value="Hepar_II_III_N"/>
</dbReference>
<dbReference type="AlphaFoldDB" id="X1A592"/>
<comment type="subcellular location">
    <subcellularLocation>
        <location evidence="1">Periplasm</location>
    </subcellularLocation>
</comment>
<dbReference type="Gene3D" id="2.70.98.70">
    <property type="match status" value="1"/>
</dbReference>
<evidence type="ECO:0000256" key="1">
    <source>
        <dbReference type="ARBA" id="ARBA00004418"/>
    </source>
</evidence>
<evidence type="ECO:0000256" key="4">
    <source>
        <dbReference type="ARBA" id="ARBA00023239"/>
    </source>
</evidence>
<keyword evidence="2" id="KW-0732">Signal</keyword>
<keyword evidence="3" id="KW-0574">Periplasm</keyword>
<reference evidence="7" key="1">
    <citation type="journal article" date="2014" name="Front. Microbiol.">
        <title>High frequency of phylogenetically diverse reductive dehalogenase-homologous genes in deep subseafloor sedimentary metagenomes.</title>
        <authorList>
            <person name="Kawai M."/>
            <person name="Futagami T."/>
            <person name="Toyoda A."/>
            <person name="Takaki Y."/>
            <person name="Nishi S."/>
            <person name="Hori S."/>
            <person name="Arai W."/>
            <person name="Tsubouchi T."/>
            <person name="Morono Y."/>
            <person name="Uchiyama I."/>
            <person name="Ito T."/>
            <person name="Fujiyama A."/>
            <person name="Inagaki F."/>
            <person name="Takami H."/>
        </authorList>
    </citation>
    <scope>NUCLEOTIDE SEQUENCE</scope>
    <source>
        <strain evidence="7">Expedition CK06-06</strain>
    </source>
</reference>